<proteinExistence type="predicted"/>
<dbReference type="InterPro" id="IPR016195">
    <property type="entry name" value="Pol/histidinol_Pase-like"/>
</dbReference>
<feature type="domain" description="Polymerase/histidinol phosphatase N-terminal" evidence="2">
    <location>
        <begin position="2"/>
        <end position="67"/>
    </location>
</feature>
<dbReference type="GO" id="GO:0004534">
    <property type="term" value="F:5'-3' RNA exonuclease activity"/>
    <property type="evidence" value="ECO:0007669"/>
    <property type="project" value="TreeGrafter"/>
</dbReference>
<evidence type="ECO:0000259" key="2">
    <source>
        <dbReference type="SMART" id="SM00481"/>
    </source>
</evidence>
<name>A0A6J6CDE3_9ZZZZ</name>
<dbReference type="InterPro" id="IPR004013">
    <property type="entry name" value="PHP_dom"/>
</dbReference>
<dbReference type="AlphaFoldDB" id="A0A6J6CDE3"/>
<feature type="region of interest" description="Disordered" evidence="1">
    <location>
        <begin position="1"/>
        <end position="20"/>
    </location>
</feature>
<sequence>MIDLHAHSNRSDGKDSPSELVRKAKAAGLSVLAITDHDTTDGWEEAAKAAQSERIGLVPGIEVSTRSKISLRSISVHILAYLPDPTHPGLAGELAKTRESRVSRAKEMVSRLSADYPISWHDIERELSPGATIGRPALADALVAKGIVSNRSAAFDSILSKSGPYYVSDYSVDTQRAIELIRQAGGVSVMAHPLIDFPAGRSELDLPTKHFEQLISAGLDGLEVNHRAVPEFAKQWLRELALKHNLIVTGSSDYHGDGAKDNLLGENTTEPQQLQRILDQASGYEPFL</sequence>
<accession>A0A6J6CDE3</accession>
<dbReference type="Gene3D" id="3.20.20.140">
    <property type="entry name" value="Metal-dependent hydrolases"/>
    <property type="match status" value="1"/>
</dbReference>
<dbReference type="SMART" id="SM00481">
    <property type="entry name" value="POLIIIAc"/>
    <property type="match status" value="1"/>
</dbReference>
<dbReference type="Pfam" id="PF02811">
    <property type="entry name" value="PHP"/>
    <property type="match status" value="1"/>
</dbReference>
<dbReference type="InterPro" id="IPR003141">
    <property type="entry name" value="Pol/His_phosphatase_N"/>
</dbReference>
<dbReference type="GO" id="GO:0035312">
    <property type="term" value="F:5'-3' DNA exonuclease activity"/>
    <property type="evidence" value="ECO:0007669"/>
    <property type="project" value="TreeGrafter"/>
</dbReference>
<dbReference type="CDD" id="cd07438">
    <property type="entry name" value="PHP_HisPPase_AMP"/>
    <property type="match status" value="1"/>
</dbReference>
<protein>
    <submittedName>
        <fullName evidence="3">Unannotated protein</fullName>
    </submittedName>
</protein>
<reference evidence="3" key="1">
    <citation type="submission" date="2020-05" db="EMBL/GenBank/DDBJ databases">
        <authorList>
            <person name="Chiriac C."/>
            <person name="Salcher M."/>
            <person name="Ghai R."/>
            <person name="Kavagutti S V."/>
        </authorList>
    </citation>
    <scope>NUCLEOTIDE SEQUENCE</scope>
</reference>
<dbReference type="SUPFAM" id="SSF89550">
    <property type="entry name" value="PHP domain-like"/>
    <property type="match status" value="1"/>
</dbReference>
<evidence type="ECO:0000256" key="1">
    <source>
        <dbReference type="SAM" id="MobiDB-lite"/>
    </source>
</evidence>
<dbReference type="Gene3D" id="1.10.150.650">
    <property type="match status" value="1"/>
</dbReference>
<organism evidence="3">
    <name type="scientific">freshwater metagenome</name>
    <dbReference type="NCBI Taxonomy" id="449393"/>
    <lineage>
        <taxon>unclassified sequences</taxon>
        <taxon>metagenomes</taxon>
        <taxon>ecological metagenomes</taxon>
    </lineage>
</organism>
<dbReference type="InterPro" id="IPR052018">
    <property type="entry name" value="PHP_domain"/>
</dbReference>
<evidence type="ECO:0000313" key="3">
    <source>
        <dbReference type="EMBL" id="CAB4549480.1"/>
    </source>
</evidence>
<dbReference type="EMBL" id="CAEZST010000016">
    <property type="protein sequence ID" value="CAB4549480.1"/>
    <property type="molecule type" value="Genomic_DNA"/>
</dbReference>
<dbReference type="PANTHER" id="PTHR42924">
    <property type="entry name" value="EXONUCLEASE"/>
    <property type="match status" value="1"/>
</dbReference>
<dbReference type="PANTHER" id="PTHR42924:SF3">
    <property type="entry name" value="POLYMERASE_HISTIDINOL PHOSPHATASE N-TERMINAL DOMAIN-CONTAINING PROTEIN"/>
    <property type="match status" value="1"/>
</dbReference>
<gene>
    <name evidence="3" type="ORF">UFOPK1503_00931</name>
</gene>